<dbReference type="PANTHER" id="PTHR11046:SF0">
    <property type="entry name" value="OLIGORIBONUCLEASE, MITOCHONDRIAL"/>
    <property type="match status" value="1"/>
</dbReference>
<keyword evidence="3" id="KW-0378">Hydrolase</keyword>
<gene>
    <name evidence="7" type="ORF">ALC57_15989</name>
</gene>
<reference evidence="7 8" key="1">
    <citation type="submission" date="2015-09" db="EMBL/GenBank/DDBJ databases">
        <title>Trachymyrmex cornetzi WGS genome.</title>
        <authorList>
            <person name="Nygaard S."/>
            <person name="Hu H."/>
            <person name="Boomsma J."/>
            <person name="Zhang G."/>
        </authorList>
    </citation>
    <scope>NUCLEOTIDE SEQUENCE [LARGE SCALE GENOMIC DNA]</scope>
    <source>
        <strain evidence="7">Tcor2-1</strain>
        <tissue evidence="7">Whole body</tissue>
    </source>
</reference>
<dbReference type="AlphaFoldDB" id="A0A195DG30"/>
<keyword evidence="8" id="KW-1185">Reference proteome</keyword>
<evidence type="ECO:0000256" key="5">
    <source>
        <dbReference type="ARBA" id="ARBA00072681"/>
    </source>
</evidence>
<evidence type="ECO:0000256" key="3">
    <source>
        <dbReference type="ARBA" id="ARBA00022801"/>
    </source>
</evidence>
<accession>A0A195DG30</accession>
<dbReference type="SMART" id="SM00479">
    <property type="entry name" value="EXOIII"/>
    <property type="match status" value="1"/>
</dbReference>
<keyword evidence="2" id="KW-0540">Nuclease</keyword>
<dbReference type="GO" id="GO:0000175">
    <property type="term" value="F:3'-5'-RNA exonuclease activity"/>
    <property type="evidence" value="ECO:0007669"/>
    <property type="project" value="InterPro"/>
</dbReference>
<dbReference type="InterPro" id="IPR022894">
    <property type="entry name" value="Oligoribonuclease"/>
</dbReference>
<dbReference type="FunFam" id="3.30.420.10:FF:000003">
    <property type="entry name" value="Oligoribonuclease"/>
    <property type="match status" value="1"/>
</dbReference>
<organism evidence="7 8">
    <name type="scientific">Trachymyrmex cornetzi</name>
    <dbReference type="NCBI Taxonomy" id="471704"/>
    <lineage>
        <taxon>Eukaryota</taxon>
        <taxon>Metazoa</taxon>
        <taxon>Ecdysozoa</taxon>
        <taxon>Arthropoda</taxon>
        <taxon>Hexapoda</taxon>
        <taxon>Insecta</taxon>
        <taxon>Pterygota</taxon>
        <taxon>Neoptera</taxon>
        <taxon>Endopterygota</taxon>
        <taxon>Hymenoptera</taxon>
        <taxon>Apocrita</taxon>
        <taxon>Aculeata</taxon>
        <taxon>Formicoidea</taxon>
        <taxon>Formicidae</taxon>
        <taxon>Myrmicinae</taxon>
        <taxon>Trachymyrmex</taxon>
    </lineage>
</organism>
<dbReference type="Gene3D" id="3.30.420.10">
    <property type="entry name" value="Ribonuclease H-like superfamily/Ribonuclease H"/>
    <property type="match status" value="1"/>
</dbReference>
<proteinExistence type="inferred from homology"/>
<dbReference type="GO" id="GO:0003676">
    <property type="term" value="F:nucleic acid binding"/>
    <property type="evidence" value="ECO:0007669"/>
    <property type="project" value="InterPro"/>
</dbReference>
<dbReference type="InterPro" id="IPR013520">
    <property type="entry name" value="Ribonucl_H"/>
</dbReference>
<evidence type="ECO:0000259" key="6">
    <source>
        <dbReference type="SMART" id="SM00479"/>
    </source>
</evidence>
<evidence type="ECO:0000313" key="7">
    <source>
        <dbReference type="EMBL" id="KYN11848.1"/>
    </source>
</evidence>
<evidence type="ECO:0000256" key="1">
    <source>
        <dbReference type="ARBA" id="ARBA00009921"/>
    </source>
</evidence>
<dbReference type="Proteomes" id="UP000078492">
    <property type="component" value="Unassembled WGS sequence"/>
</dbReference>
<dbReference type="GO" id="GO:0005739">
    <property type="term" value="C:mitochondrion"/>
    <property type="evidence" value="ECO:0007669"/>
    <property type="project" value="TreeGrafter"/>
</dbReference>
<evidence type="ECO:0000256" key="4">
    <source>
        <dbReference type="ARBA" id="ARBA00022839"/>
    </source>
</evidence>
<dbReference type="InterPro" id="IPR036397">
    <property type="entry name" value="RNaseH_sf"/>
</dbReference>
<dbReference type="SUPFAM" id="SSF53098">
    <property type="entry name" value="Ribonuclease H-like"/>
    <property type="match status" value="1"/>
</dbReference>
<feature type="domain" description="Exonuclease" evidence="6">
    <location>
        <begin position="53"/>
        <end position="227"/>
    </location>
</feature>
<protein>
    <recommendedName>
        <fullName evidence="5">Probable oligoribonuclease</fullName>
    </recommendedName>
</protein>
<comment type="similarity">
    <text evidence="1">Belongs to the oligoribonuclease family.</text>
</comment>
<evidence type="ECO:0000313" key="8">
    <source>
        <dbReference type="Proteomes" id="UP000078492"/>
    </source>
</evidence>
<sequence length="228" mass="26815">MIFTRATGLLSRYLYRGAQRCLNNVTLTNIPFCVDHAIWTPTETRNEIKNEKHIVWLDMEMTGLEVETCHILEVACFITDEQLQLASDYLNIVVHQPDKVLENMSDWCKVQHKKSGLIDECRLSKITLEETQQRTLNFLENHVPEGTCPLAGNSVYMDRIFLKKYMPLVDNYLHYRIIDISTIKDLARRWQPTISKAAPKKQHCHRAEHDIKDSLNELRYYRKYLFVS</sequence>
<dbReference type="STRING" id="471704.A0A195DG30"/>
<evidence type="ECO:0000256" key="2">
    <source>
        <dbReference type="ARBA" id="ARBA00022722"/>
    </source>
</evidence>
<dbReference type="CDD" id="cd06135">
    <property type="entry name" value="Orn"/>
    <property type="match status" value="1"/>
</dbReference>
<dbReference type="Pfam" id="PF00929">
    <property type="entry name" value="RNase_T"/>
    <property type="match status" value="1"/>
</dbReference>
<name>A0A195DG30_9HYME</name>
<dbReference type="InterPro" id="IPR012337">
    <property type="entry name" value="RNaseH-like_sf"/>
</dbReference>
<dbReference type="NCBIfam" id="NF003765">
    <property type="entry name" value="PRK05359.1"/>
    <property type="match status" value="1"/>
</dbReference>
<dbReference type="EMBL" id="KQ980886">
    <property type="protein sequence ID" value="KYN11848.1"/>
    <property type="molecule type" value="Genomic_DNA"/>
</dbReference>
<keyword evidence="4" id="KW-0269">Exonuclease</keyword>
<dbReference type="PANTHER" id="PTHR11046">
    <property type="entry name" value="OLIGORIBONUCLEASE, MITOCHONDRIAL"/>
    <property type="match status" value="1"/>
</dbReference>